<dbReference type="GO" id="GO:0006351">
    <property type="term" value="P:DNA-templated transcription"/>
    <property type="evidence" value="ECO:0007669"/>
    <property type="project" value="InterPro"/>
</dbReference>
<sequence>NGDRAQVNELWNRLRSNRNAGKILKKEDEDDGV</sequence>
<name>A0A3Y9C817_SALEB</name>
<protein>
    <submittedName>
        <fullName evidence="1">CaiF/GrlA family transcriptional regulator</fullName>
    </submittedName>
</protein>
<feature type="non-terminal residue" evidence="1">
    <location>
        <position position="1"/>
    </location>
</feature>
<evidence type="ECO:0000313" key="1">
    <source>
        <dbReference type="EMBL" id="EAB8480098.1"/>
    </source>
</evidence>
<organism evidence="1">
    <name type="scientific">Salmonella enterica subsp. enterica serovar Java</name>
    <dbReference type="NCBI Taxonomy" id="224729"/>
    <lineage>
        <taxon>Bacteria</taxon>
        <taxon>Pseudomonadati</taxon>
        <taxon>Pseudomonadota</taxon>
        <taxon>Gammaproteobacteria</taxon>
        <taxon>Enterobacterales</taxon>
        <taxon>Enterobacteriaceae</taxon>
        <taxon>Salmonella</taxon>
    </lineage>
</organism>
<dbReference type="Pfam" id="PF07180">
    <property type="entry name" value="CaiF_GrlA"/>
    <property type="match status" value="1"/>
</dbReference>
<dbReference type="Proteomes" id="UP000839644">
    <property type="component" value="Unassembled WGS sequence"/>
</dbReference>
<accession>A0A3Y9C817</accession>
<comment type="caution">
    <text evidence="1">The sequence shown here is derived from an EMBL/GenBank/DDBJ whole genome shotgun (WGS) entry which is preliminary data.</text>
</comment>
<dbReference type="EMBL" id="AAAFYZ010000261">
    <property type="protein sequence ID" value="EAB8480098.1"/>
    <property type="molecule type" value="Genomic_DNA"/>
</dbReference>
<dbReference type="InterPro" id="IPR020357">
    <property type="entry name" value="Tscrpt_reg_CaiF/GrlA"/>
</dbReference>
<reference evidence="1" key="1">
    <citation type="submission" date="2018-08" db="EMBL/GenBank/DDBJ databases">
        <authorList>
            <person name="Ashton P.M."/>
            <person name="Dallman T."/>
            <person name="Nair S."/>
            <person name="De Pinna E."/>
            <person name="Peters T."/>
            <person name="Grant K."/>
        </authorList>
    </citation>
    <scope>NUCLEOTIDE SEQUENCE [LARGE SCALE GENOMIC DNA]</scope>
    <source>
        <strain evidence="1">43913</strain>
    </source>
</reference>
<proteinExistence type="predicted"/>
<gene>
    <name evidence="1" type="ORF">AU894_28860</name>
</gene>
<dbReference type="AlphaFoldDB" id="A0A3Y9C817"/>